<feature type="region of interest" description="Disordered" evidence="1">
    <location>
        <begin position="761"/>
        <end position="789"/>
    </location>
</feature>
<dbReference type="RefSeq" id="XP_014662072.1">
    <property type="nucleotide sequence ID" value="XM_014806586.1"/>
</dbReference>
<dbReference type="InterPro" id="IPR025110">
    <property type="entry name" value="AMP-bd_C"/>
</dbReference>
<reference evidence="4" key="1">
    <citation type="submission" date="2025-08" db="UniProtKB">
        <authorList>
            <consortium name="RefSeq"/>
        </authorList>
    </citation>
    <scope>IDENTIFICATION</scope>
</reference>
<dbReference type="InterPro" id="IPR015943">
    <property type="entry name" value="WD40/YVTN_repeat-like_dom_sf"/>
</dbReference>
<feature type="compositionally biased region" description="Basic and acidic residues" evidence="1">
    <location>
        <begin position="653"/>
        <end position="664"/>
    </location>
</feature>
<keyword evidence="3" id="KW-1185">Reference proteome</keyword>
<dbReference type="PANTHER" id="PTHR44394">
    <property type="entry name" value="BETA-ALANINE-ACTIVATING ENZYME"/>
    <property type="match status" value="1"/>
</dbReference>
<dbReference type="InterPro" id="IPR042099">
    <property type="entry name" value="ANL_N_sf"/>
</dbReference>
<gene>
    <name evidence="4" type="primary">LOC106805103</name>
</gene>
<protein>
    <submittedName>
        <fullName evidence="4">Acyl-CoA synthetase family member 4-like</fullName>
    </submittedName>
</protein>
<name>A0ABM1DQ51_PRICU</name>
<dbReference type="Pfam" id="PF13193">
    <property type="entry name" value="AMP-binding_C"/>
    <property type="match status" value="1"/>
</dbReference>
<dbReference type="Pfam" id="PF00501">
    <property type="entry name" value="AMP-binding"/>
    <property type="match status" value="1"/>
</dbReference>
<feature type="region of interest" description="Disordered" evidence="1">
    <location>
        <begin position="635"/>
        <end position="669"/>
    </location>
</feature>
<evidence type="ECO:0000256" key="1">
    <source>
        <dbReference type="SAM" id="MobiDB-lite"/>
    </source>
</evidence>
<organism evidence="3 4">
    <name type="scientific">Priapulus caudatus</name>
    <name type="common">Priapulid worm</name>
    <dbReference type="NCBI Taxonomy" id="37621"/>
    <lineage>
        <taxon>Eukaryota</taxon>
        <taxon>Metazoa</taxon>
        <taxon>Ecdysozoa</taxon>
        <taxon>Scalidophora</taxon>
        <taxon>Priapulida</taxon>
        <taxon>Priapulimorpha</taxon>
        <taxon>Priapulimorphida</taxon>
        <taxon>Priapulidae</taxon>
        <taxon>Priapulus</taxon>
    </lineage>
</organism>
<dbReference type="Gene3D" id="3.40.50.12780">
    <property type="entry name" value="N-terminal domain of ligase-like"/>
    <property type="match status" value="1"/>
</dbReference>
<dbReference type="SUPFAM" id="SSF50998">
    <property type="entry name" value="Quinoprotein alcohol dehydrogenase-like"/>
    <property type="match status" value="1"/>
</dbReference>
<dbReference type="Gene3D" id="3.30.300.30">
    <property type="match status" value="1"/>
</dbReference>
<feature type="domain" description="Carrier" evidence="2">
    <location>
        <begin position="678"/>
        <end position="757"/>
    </location>
</feature>
<dbReference type="GeneID" id="106805103"/>
<dbReference type="SUPFAM" id="SSF56801">
    <property type="entry name" value="Acetyl-CoA synthetase-like"/>
    <property type="match status" value="1"/>
</dbReference>
<dbReference type="SUPFAM" id="SSF47336">
    <property type="entry name" value="ACP-like"/>
    <property type="match status" value="1"/>
</dbReference>
<dbReference type="InterPro" id="IPR009081">
    <property type="entry name" value="PP-bd_ACP"/>
</dbReference>
<dbReference type="InterPro" id="IPR000873">
    <property type="entry name" value="AMP-dep_synth/lig_dom"/>
</dbReference>
<dbReference type="Gene3D" id="1.10.1200.10">
    <property type="entry name" value="ACP-like"/>
    <property type="match status" value="1"/>
</dbReference>
<evidence type="ECO:0000313" key="4">
    <source>
        <dbReference type="RefSeq" id="XP_014662072.1"/>
    </source>
</evidence>
<dbReference type="Pfam" id="PF00550">
    <property type="entry name" value="PP-binding"/>
    <property type="match status" value="1"/>
</dbReference>
<dbReference type="Gene3D" id="2.40.10.480">
    <property type="match status" value="1"/>
</dbReference>
<dbReference type="PROSITE" id="PS50075">
    <property type="entry name" value="CARRIER"/>
    <property type="match status" value="1"/>
</dbReference>
<sequence length="1220" mass="131794">MTETLHSLFAESVANFRDHTAVVYDDNSHVTTLTYGELQQLAEIVSTRLQQAQTQGQFIGVSLPLCTQLPGVILGVLSASYGFVYIDANSPSRHLTHLVQELHLQFLIVDELSCSSLLEKLSRHGCSVNQNLIQYGETSLVLVELSSTVSSNQVNSGCLAYAITTSGTTGSPKIVFVPHSCIVPNILDLRSRFRITADDLVLVASPLTFDPSIVELFTALGSGASVLMVPPFVKQSPTLLMDMITVRHTVTVIQATPTLIRRFADVLLRSSLLSKHSKIRILALGGEQCPHLGELRTWREAGNECELYNIYGITEVSCWTSIQRIPHEVLDSSTDGQVPLGQAMLATELEVRDEAGQAVTEGPGQLYVGGKDRVCVIDNSVNGSCLRATGDWVTVAVDGAIYFAGRRDNQVKRHGKRINITSLEIQVTEHLPDVAAACAVFTPGPQPTLQLFVVPRCRDDGCQRTTTPADVRRKLQASLRSHEVPDAIHVVVRLPMTAHGKVDRDRLLLMTAHGKVDRDGQLSMTAHGKVDRDGQLPMTAHGKVDRDGLLPMTAHGKVDRDGQLSMTAHGKVDRDGQLSMTAHGKVDRDGLLPMTAHGKVDRDGQLSMTAHGKVDRDGLLSMTAHDKVDRDGLLAADTQDDGEPSESAGIQIRSEDRSRDKKLATDPSRAAPVGLDRAATAALLRELWASHLGLSPVVAATAEFGDTFLRHGGDSLSAVRLAGELERRLLASPPPTLYDRILSSTFPELCDYLVCVSSSGRSPHADKPPPGDVAAGDDPQERSEADDRCPAKRARLLAGDSLPGDLCESVTGKGRYVSSCQRTEIIDMCAVAGVGGEKALLRYAGGSVFKPRWKYDTGKCVDASPLVAVDGYGNFCPCEDCLSGHSQHVVFLGSHSGRMAAIALSSGEMLWDIHLPDRIESSACLSACGNFVIVGCYDYCVYVICADSGRVAWVFETKGEVKSSPCTDLVTGIVYVGSHDQHLYALDIQTQQCTWRKHLKGGSLFSSPCASRNPHTVYAATLAGLLTALHSDTGRLIWTYRCGKPLFSSPQLVEGGVCIGCVDGVIYCISQSGNLMWNFKTDGYVFSSICTFPLITTSETAILQKPNQIVAFGCHDNHVYCLSSSNGKLNWKVCLDSEVYSSPFIASAHVIANAKESVSVNAIVFVASTRGTLYMLDAETGNILTHYLLPYKVFSSPVALGNAVVVGCRDNFVYCMELSP</sequence>
<feature type="compositionally biased region" description="Basic and acidic residues" evidence="1">
    <location>
        <begin position="779"/>
        <end position="789"/>
    </location>
</feature>
<evidence type="ECO:0000259" key="2">
    <source>
        <dbReference type="PROSITE" id="PS50075"/>
    </source>
</evidence>
<dbReference type="InterPro" id="IPR018391">
    <property type="entry name" value="PQQ_b-propeller_rpt"/>
</dbReference>
<dbReference type="InterPro" id="IPR045851">
    <property type="entry name" value="AMP-bd_C_sf"/>
</dbReference>
<evidence type="ECO:0000313" key="3">
    <source>
        <dbReference type="Proteomes" id="UP000695022"/>
    </source>
</evidence>
<accession>A0ABM1DQ51</accession>
<dbReference type="PANTHER" id="PTHR44394:SF1">
    <property type="entry name" value="BETA-ALANINE-ACTIVATING ENZYME"/>
    <property type="match status" value="1"/>
</dbReference>
<dbReference type="SMART" id="SM00564">
    <property type="entry name" value="PQQ"/>
    <property type="match status" value="7"/>
</dbReference>
<dbReference type="InterPro" id="IPR002372">
    <property type="entry name" value="PQQ_rpt_dom"/>
</dbReference>
<dbReference type="Gene3D" id="2.130.10.10">
    <property type="entry name" value="YVTN repeat-like/Quinoprotein amine dehydrogenase"/>
    <property type="match status" value="2"/>
</dbReference>
<dbReference type="Pfam" id="PF13570">
    <property type="entry name" value="Beta-prop_ACSF4"/>
    <property type="match status" value="1"/>
</dbReference>
<dbReference type="InterPro" id="IPR052091">
    <property type="entry name" value="Beta-ala_Activ/Resist"/>
</dbReference>
<dbReference type="InterPro" id="IPR011047">
    <property type="entry name" value="Quinoprotein_ADH-like_sf"/>
</dbReference>
<dbReference type="Proteomes" id="UP000695022">
    <property type="component" value="Unplaced"/>
</dbReference>
<proteinExistence type="predicted"/>
<dbReference type="InterPro" id="IPR036736">
    <property type="entry name" value="ACP-like_sf"/>
</dbReference>
<feature type="region of interest" description="Disordered" evidence="1">
    <location>
        <begin position="583"/>
        <end position="612"/>
    </location>
</feature>